<comment type="caution">
    <text evidence="2">The sequence shown here is derived from an EMBL/GenBank/DDBJ whole genome shotgun (WGS) entry which is preliminary data.</text>
</comment>
<dbReference type="EMBL" id="CAUJNA010000172">
    <property type="protein sequence ID" value="CAJ1373047.1"/>
    <property type="molecule type" value="Genomic_DNA"/>
</dbReference>
<dbReference type="InterPro" id="IPR029058">
    <property type="entry name" value="AB_hydrolase_fold"/>
</dbReference>
<dbReference type="PANTHER" id="PTHR43433">
    <property type="entry name" value="HYDROLASE, ALPHA/BETA FOLD FAMILY PROTEIN"/>
    <property type="match status" value="1"/>
</dbReference>
<proteinExistence type="predicted"/>
<dbReference type="InterPro" id="IPR050471">
    <property type="entry name" value="AB_hydrolase"/>
</dbReference>
<sequence length="323" mass="35722">MPFVQISPASGGHQVYYRLYPEGGANASNGRPKVLLLMGLGGIHGLWKFQSEFLQQFCDVCALDNRGTGYSAQPRGEMRWTTARMAADSLAVMDHLGWEKVHIVGISMGGMIAQELAILAPERTASLALLATYSSARLALPTVKALLDLLRSTGWLTRDMKEMARASMRLNFPEDWLVQTQSSELHEGKEVTHQRWVNKAFILMALEVPPELKSKGFKPPPRTHPDEMAKQLTAVLTHHVGKGRCAELRRRKVPVLVLTGSQDCLVRPVNSTIIAEHFDTQVHVLDGVGHGLIFQDADAVNRLLESNIRAGERHSPPEVTSKL</sequence>
<dbReference type="Pfam" id="PF00561">
    <property type="entry name" value="Abhydrolase_1"/>
    <property type="match status" value="1"/>
</dbReference>
<evidence type="ECO:0000313" key="2">
    <source>
        <dbReference type="EMBL" id="CAJ1373047.1"/>
    </source>
</evidence>
<dbReference type="Gene3D" id="3.40.50.1820">
    <property type="entry name" value="alpha/beta hydrolase"/>
    <property type="match status" value="1"/>
</dbReference>
<dbReference type="InterPro" id="IPR000073">
    <property type="entry name" value="AB_hydrolase_1"/>
</dbReference>
<dbReference type="SUPFAM" id="SSF53474">
    <property type="entry name" value="alpha/beta-Hydrolases"/>
    <property type="match status" value="1"/>
</dbReference>
<dbReference type="PANTHER" id="PTHR43433:SF5">
    <property type="entry name" value="AB HYDROLASE-1 DOMAIN-CONTAINING PROTEIN"/>
    <property type="match status" value="1"/>
</dbReference>
<dbReference type="AlphaFoldDB" id="A0AA36HPU0"/>
<protein>
    <recommendedName>
        <fullName evidence="1">AB hydrolase-1 domain-containing protein</fullName>
    </recommendedName>
</protein>
<evidence type="ECO:0000313" key="3">
    <source>
        <dbReference type="Proteomes" id="UP001178507"/>
    </source>
</evidence>
<evidence type="ECO:0000259" key="1">
    <source>
        <dbReference type="Pfam" id="PF00561"/>
    </source>
</evidence>
<gene>
    <name evidence="2" type="ORF">EVOR1521_LOCUS2991</name>
</gene>
<reference evidence="2" key="1">
    <citation type="submission" date="2023-08" db="EMBL/GenBank/DDBJ databases">
        <authorList>
            <person name="Chen Y."/>
            <person name="Shah S."/>
            <person name="Dougan E. K."/>
            <person name="Thang M."/>
            <person name="Chan C."/>
        </authorList>
    </citation>
    <scope>NUCLEOTIDE SEQUENCE</scope>
</reference>
<keyword evidence="3" id="KW-1185">Reference proteome</keyword>
<dbReference type="Proteomes" id="UP001178507">
    <property type="component" value="Unassembled WGS sequence"/>
</dbReference>
<feature type="domain" description="AB hydrolase-1" evidence="1">
    <location>
        <begin position="34"/>
        <end position="296"/>
    </location>
</feature>
<accession>A0AA36HPU0</accession>
<name>A0AA36HPU0_9DINO</name>
<organism evidence="2 3">
    <name type="scientific">Effrenium voratum</name>
    <dbReference type="NCBI Taxonomy" id="2562239"/>
    <lineage>
        <taxon>Eukaryota</taxon>
        <taxon>Sar</taxon>
        <taxon>Alveolata</taxon>
        <taxon>Dinophyceae</taxon>
        <taxon>Suessiales</taxon>
        <taxon>Symbiodiniaceae</taxon>
        <taxon>Effrenium</taxon>
    </lineage>
</organism>